<dbReference type="SUPFAM" id="SSF56672">
    <property type="entry name" value="DNA/RNA polymerases"/>
    <property type="match status" value="1"/>
</dbReference>
<dbReference type="InterPro" id="IPR043502">
    <property type="entry name" value="DNA/RNA_pol_sf"/>
</dbReference>
<dbReference type="Pfam" id="PF07727">
    <property type="entry name" value="RVT_2"/>
    <property type="match status" value="1"/>
</dbReference>
<sequence length="779" mass="89487">MRIALEARDKYGFLTREVEPMNDVKFRQWRKVNSTLISWILNSVSRDIGRGFMFAHDAKMLWDEIKEAFGGICIQLSSRMIRLLVFMGLNEEFDAIRNQILLMEPLPSVAKCYSMVTIVEKNKSVQESVVEVMENTTMQPRVQYGNKFDYRKKDVVQDKQSRKCEYCGKRGHLRSGCFKLKGFPDWWQGSRDTVVKARPKAEQIEQSANIQFLFFSHFCLLHDFKGIAKPQLYLANKAVSDPFLWHNRTPTSILSWKTPYELLFSKPPDLHSLKVFGCLCYATDNTPHKEKLAPRAHPAVFLGYPPHVKAFKLYDLVSHKIILSRDVVFSEQEFPFKTTQCSQKISNSQDSCPVVPHTHDPTFHSDSIPAPSSSEHVVDAYDNHYTTTSSIDTVDSHTNSPVYVPLVMPLTRHSTRQTRPSCWLDDYVVNNVSSTSLPVYTASHMLFLAKLSKVHEPHTYNQAKISQEWVHAVQTKLDALESNHTWDLMALLPDKDPIGCKWVFKVKCKANGEVDRYQARLVSKGYNQIEGVDYFHSFSPVAKTVTVRLLLAFAAAKCWSFHQLHINNAFLHGFLDEEIFMTPPEGYTKASPGQSCRLRRSFYGLKQASRQWNVELTSKLLSYAFRQSVNDNCLFILHSDTVFLVLVVYVDDIPLAGDSEVEISNVNQFLHKQFTIKDLGLAEYFLGIQMARSYQGMYVSQHKYIMDIVNDVKMNYAKCAPTPLASYWSPQDENSSLLNDPSLYRSLVGRLLYLDFTRPDITYSVHLLSQFMQHPTNHY</sequence>
<dbReference type="Pfam" id="PF25597">
    <property type="entry name" value="SH3_retrovirus"/>
    <property type="match status" value="1"/>
</dbReference>
<evidence type="ECO:0000313" key="3">
    <source>
        <dbReference type="EMBL" id="GAA0144153.1"/>
    </source>
</evidence>
<evidence type="ECO:0000313" key="4">
    <source>
        <dbReference type="Proteomes" id="UP001454036"/>
    </source>
</evidence>
<dbReference type="PANTHER" id="PTHR34222">
    <property type="entry name" value="GAG_PRE-INTEGRS DOMAIN-CONTAINING PROTEIN"/>
    <property type="match status" value="1"/>
</dbReference>
<keyword evidence="3" id="KW-0675">Receptor</keyword>
<dbReference type="AlphaFoldDB" id="A0AAV3P2A8"/>
<keyword evidence="3" id="KW-0472">Membrane</keyword>
<keyword evidence="4" id="KW-1185">Reference proteome</keyword>
<comment type="caution">
    <text evidence="3">The sequence shown here is derived from an EMBL/GenBank/DDBJ whole genome shotgun (WGS) entry which is preliminary data.</text>
</comment>
<feature type="domain" description="Reverse transcriptase Ty1/copia-type" evidence="1">
    <location>
        <begin position="483"/>
        <end position="724"/>
    </location>
</feature>
<protein>
    <submittedName>
        <fullName evidence="3">Transmembrane signal receptor</fullName>
    </submittedName>
</protein>
<dbReference type="Proteomes" id="UP001454036">
    <property type="component" value="Unassembled WGS sequence"/>
</dbReference>
<gene>
    <name evidence="3" type="ORF">LIER_04670</name>
</gene>
<dbReference type="InterPro" id="IPR013103">
    <property type="entry name" value="RVT_2"/>
</dbReference>
<feature type="domain" description="Retroviral polymerase SH3-like" evidence="2">
    <location>
        <begin position="278"/>
        <end position="339"/>
    </location>
</feature>
<reference evidence="3 4" key="1">
    <citation type="submission" date="2024-01" db="EMBL/GenBank/DDBJ databases">
        <title>The complete chloroplast genome sequence of Lithospermum erythrorhizon: insights into the phylogenetic relationship among Boraginaceae species and the maternal lineages of purple gromwells.</title>
        <authorList>
            <person name="Okada T."/>
            <person name="Watanabe K."/>
        </authorList>
    </citation>
    <scope>NUCLEOTIDE SEQUENCE [LARGE SCALE GENOMIC DNA]</scope>
</reference>
<evidence type="ECO:0000259" key="1">
    <source>
        <dbReference type="Pfam" id="PF07727"/>
    </source>
</evidence>
<proteinExistence type="predicted"/>
<evidence type="ECO:0000259" key="2">
    <source>
        <dbReference type="Pfam" id="PF25597"/>
    </source>
</evidence>
<organism evidence="3 4">
    <name type="scientific">Lithospermum erythrorhizon</name>
    <name type="common">Purple gromwell</name>
    <name type="synonym">Lithospermum officinale var. erythrorhizon</name>
    <dbReference type="NCBI Taxonomy" id="34254"/>
    <lineage>
        <taxon>Eukaryota</taxon>
        <taxon>Viridiplantae</taxon>
        <taxon>Streptophyta</taxon>
        <taxon>Embryophyta</taxon>
        <taxon>Tracheophyta</taxon>
        <taxon>Spermatophyta</taxon>
        <taxon>Magnoliopsida</taxon>
        <taxon>eudicotyledons</taxon>
        <taxon>Gunneridae</taxon>
        <taxon>Pentapetalae</taxon>
        <taxon>asterids</taxon>
        <taxon>lamiids</taxon>
        <taxon>Boraginales</taxon>
        <taxon>Boraginaceae</taxon>
        <taxon>Boraginoideae</taxon>
        <taxon>Lithospermeae</taxon>
        <taxon>Lithospermum</taxon>
    </lineage>
</organism>
<keyword evidence="3" id="KW-0812">Transmembrane</keyword>
<name>A0AAV3P2A8_LITER</name>
<dbReference type="PANTHER" id="PTHR34222:SF99">
    <property type="entry name" value="PROTEIN, PUTATIVE-RELATED"/>
    <property type="match status" value="1"/>
</dbReference>
<dbReference type="InterPro" id="IPR057670">
    <property type="entry name" value="SH3_retrovirus"/>
</dbReference>
<accession>A0AAV3P2A8</accession>
<dbReference type="EMBL" id="BAABME010000609">
    <property type="protein sequence ID" value="GAA0144153.1"/>
    <property type="molecule type" value="Genomic_DNA"/>
</dbReference>